<dbReference type="Proteomes" id="UP000612893">
    <property type="component" value="Unassembled WGS sequence"/>
</dbReference>
<dbReference type="EMBL" id="JAEKNR010000100">
    <property type="protein sequence ID" value="MBJ7598179.1"/>
    <property type="molecule type" value="Genomic_DNA"/>
</dbReference>
<evidence type="ECO:0000313" key="1">
    <source>
        <dbReference type="EMBL" id="MBJ7598179.1"/>
    </source>
</evidence>
<gene>
    <name evidence="1" type="ORF">JF922_08855</name>
</gene>
<sequence>MSTAITPDRRRSWLARLLGHFARNQHQDAGWTPAENPLGDGMTPEAEACMNNVVRRARKEDGEILVYR</sequence>
<evidence type="ECO:0000313" key="2">
    <source>
        <dbReference type="Proteomes" id="UP000612893"/>
    </source>
</evidence>
<comment type="caution">
    <text evidence="1">The sequence shown here is derived from an EMBL/GenBank/DDBJ whole genome shotgun (WGS) entry which is preliminary data.</text>
</comment>
<accession>A0A934K1I4</accession>
<reference evidence="1" key="1">
    <citation type="submission" date="2020-10" db="EMBL/GenBank/DDBJ databases">
        <title>Ca. Dormibacterota MAGs.</title>
        <authorList>
            <person name="Montgomery K."/>
        </authorList>
    </citation>
    <scope>NUCLEOTIDE SEQUENCE [LARGE SCALE GENOMIC DNA]</scope>
    <source>
        <strain evidence="1">SC8812_S17_10</strain>
    </source>
</reference>
<organism evidence="1 2">
    <name type="scientific">Candidatus Nephthysia bennettiae</name>
    <dbReference type="NCBI Taxonomy" id="3127016"/>
    <lineage>
        <taxon>Bacteria</taxon>
        <taxon>Bacillati</taxon>
        <taxon>Candidatus Dormiibacterota</taxon>
        <taxon>Candidatus Dormibacteria</taxon>
        <taxon>Candidatus Dormibacterales</taxon>
        <taxon>Candidatus Dormibacteraceae</taxon>
        <taxon>Candidatus Nephthysia</taxon>
    </lineage>
</organism>
<protein>
    <submittedName>
        <fullName evidence="1">Uncharacterized protein</fullName>
    </submittedName>
</protein>
<keyword evidence="2" id="KW-1185">Reference proteome</keyword>
<dbReference type="AlphaFoldDB" id="A0A934K1I4"/>
<name>A0A934K1I4_9BACT</name>
<proteinExistence type="predicted"/>
<dbReference type="RefSeq" id="WP_338200977.1">
    <property type="nucleotide sequence ID" value="NZ_JAEKNR010000100.1"/>
</dbReference>